<gene>
    <name evidence="2" type="ORF">BSAE_1751</name>
</gene>
<name>A0A087CSA1_9BIFI</name>
<reference evidence="2 3" key="1">
    <citation type="submission" date="2014-03" db="EMBL/GenBank/DDBJ databases">
        <title>Genomics of Bifidobacteria.</title>
        <authorList>
            <person name="Ventura M."/>
            <person name="Milani C."/>
            <person name="Lugli G.A."/>
        </authorList>
    </citation>
    <scope>NUCLEOTIDE SEQUENCE [LARGE SCALE GENOMIC DNA]</scope>
    <source>
        <strain evidence="2 3">LMG 14934</strain>
    </source>
</reference>
<protein>
    <submittedName>
        <fullName evidence="2">Uncharacterized protein</fullName>
    </submittedName>
</protein>
<feature type="transmembrane region" description="Helical" evidence="1">
    <location>
        <begin position="154"/>
        <end position="175"/>
    </location>
</feature>
<accession>A0A087CSA1</accession>
<keyword evidence="1" id="KW-0472">Membrane</keyword>
<evidence type="ECO:0000313" key="3">
    <source>
        <dbReference type="Proteomes" id="UP000029040"/>
    </source>
</evidence>
<feature type="transmembrane region" description="Helical" evidence="1">
    <location>
        <begin position="82"/>
        <end position="103"/>
    </location>
</feature>
<evidence type="ECO:0000256" key="1">
    <source>
        <dbReference type="SAM" id="Phobius"/>
    </source>
</evidence>
<proteinExistence type="predicted"/>
<evidence type="ECO:0000313" key="2">
    <source>
        <dbReference type="EMBL" id="KFI86151.1"/>
    </source>
</evidence>
<comment type="caution">
    <text evidence="2">The sequence shown here is derived from an EMBL/GenBank/DDBJ whole genome shotgun (WGS) entry which is preliminary data.</text>
</comment>
<feature type="transmembrane region" description="Helical" evidence="1">
    <location>
        <begin position="181"/>
        <end position="200"/>
    </location>
</feature>
<dbReference type="RefSeq" id="WP_033509976.1">
    <property type="nucleotide sequence ID" value="NZ_JDTM01000011.1"/>
</dbReference>
<dbReference type="AlphaFoldDB" id="A0A087CSA1"/>
<keyword evidence="1" id="KW-0812">Transmembrane</keyword>
<dbReference type="Proteomes" id="UP000029040">
    <property type="component" value="Unassembled WGS sequence"/>
</dbReference>
<feature type="transmembrane region" description="Helical" evidence="1">
    <location>
        <begin position="12"/>
        <end position="31"/>
    </location>
</feature>
<feature type="transmembrane region" description="Helical" evidence="1">
    <location>
        <begin position="37"/>
        <end position="61"/>
    </location>
</feature>
<feature type="transmembrane region" description="Helical" evidence="1">
    <location>
        <begin position="123"/>
        <end position="147"/>
    </location>
</feature>
<sequence length="212" mass="23239">MIGILFRDTRQFLHGWTWIVVVLFYAQTYVVEFTLPANPWVTCAALGPLLTATGVLLLALPCAIQDKSQGVIELWRQSGRSILAYVYAKSVAPVGWAMILTVINGLVLCLWSGPSVDDTVRYAIGLLFTALTIVCGTVFGEFGVLMVNDPDTNATLIAMVSMLIPFGVCFCYELGIIPLFIAILLFAALMAMLCSAIHWFDRSRYVFTLGVA</sequence>
<keyword evidence="1" id="KW-1133">Transmembrane helix</keyword>
<organism evidence="2 3">
    <name type="scientific">Bifidobacterium pullorum subsp. saeculare DSM 6531 = LMG 14934</name>
    <dbReference type="NCBI Taxonomy" id="1437611"/>
    <lineage>
        <taxon>Bacteria</taxon>
        <taxon>Bacillati</taxon>
        <taxon>Actinomycetota</taxon>
        <taxon>Actinomycetes</taxon>
        <taxon>Bifidobacteriales</taxon>
        <taxon>Bifidobacteriaceae</taxon>
        <taxon>Bifidobacterium</taxon>
    </lineage>
</organism>
<dbReference type="EMBL" id="JGZM01000007">
    <property type="protein sequence ID" value="KFI86151.1"/>
    <property type="molecule type" value="Genomic_DNA"/>
</dbReference>